<reference evidence="2 3" key="1">
    <citation type="submission" date="2020-08" db="EMBL/GenBank/DDBJ databases">
        <authorList>
            <person name="Seo M.-J."/>
        </authorList>
    </citation>
    <scope>NUCLEOTIDE SEQUENCE [LARGE SCALE GENOMIC DNA]</scope>
    <source>
        <strain evidence="2 3">MBLA0160</strain>
    </source>
</reference>
<accession>A0A7J9SE45</accession>
<feature type="compositionally biased region" description="Acidic residues" evidence="1">
    <location>
        <begin position="334"/>
        <end position="368"/>
    </location>
</feature>
<name>A0A7J9SE45_9EURY</name>
<feature type="compositionally biased region" description="Basic and acidic residues" evidence="1">
    <location>
        <begin position="305"/>
        <end position="323"/>
    </location>
</feature>
<feature type="region of interest" description="Disordered" evidence="1">
    <location>
        <begin position="246"/>
        <end position="368"/>
    </location>
</feature>
<dbReference type="AlphaFoldDB" id="A0A7J9SE45"/>
<proteinExistence type="predicted"/>
<evidence type="ECO:0000256" key="1">
    <source>
        <dbReference type="SAM" id="MobiDB-lite"/>
    </source>
</evidence>
<gene>
    <name evidence="2" type="ORF">H5V44_02695</name>
</gene>
<keyword evidence="3" id="KW-1185">Reference proteome</keyword>
<evidence type="ECO:0000313" key="3">
    <source>
        <dbReference type="Proteomes" id="UP000546257"/>
    </source>
</evidence>
<dbReference type="Gene3D" id="1.10.287.1490">
    <property type="match status" value="1"/>
</dbReference>
<sequence length="368" mass="38618">MGTEPVEGLPEDLEAWVAERAAATDRSRAEVVRRLLAAHRLLDENAEGVENADLSGLVDGQPAAPRAADGMEDLEARVEELAGRVGELEGDLDEKITDVRERVIQVKREADAKAPAEHDHPAIDRRIDEGFGNYEEILEYLTERAETLEADAADRDEKLRRVANAVVGLRRRVAALEGVIEEREGVAELREAANRRGIAEAACESCGNGVRIGLLGEPACPHCGSPFEDVEAGGWFKSNLLTVGNRPALESGPTPSDGNSERTEPSGSRANGSGPEPSTGPVGSEAAATDTGERDAAGGPAAGGNDEHRDTADGSDAWPRDSDPDAGGSAGDPADGDGPGDSEWSETMEDLLGTDETDAGTDGGDDDR</sequence>
<comment type="caution">
    <text evidence="2">The sequence shown here is derived from an EMBL/GenBank/DDBJ whole genome shotgun (WGS) entry which is preliminary data.</text>
</comment>
<evidence type="ECO:0000313" key="2">
    <source>
        <dbReference type="EMBL" id="MBB6645214.1"/>
    </source>
</evidence>
<protein>
    <recommendedName>
        <fullName evidence="4">CopG family transcriptional regulator</fullName>
    </recommendedName>
</protein>
<dbReference type="EMBL" id="JACKXD010000001">
    <property type="protein sequence ID" value="MBB6645214.1"/>
    <property type="molecule type" value="Genomic_DNA"/>
</dbReference>
<dbReference type="RefSeq" id="WP_185191584.1">
    <property type="nucleotide sequence ID" value="NZ_JACKXD010000001.1"/>
</dbReference>
<organism evidence="2 3">
    <name type="scientific">Halobellus ruber</name>
    <dbReference type="NCBI Taxonomy" id="2761102"/>
    <lineage>
        <taxon>Archaea</taxon>
        <taxon>Methanobacteriati</taxon>
        <taxon>Methanobacteriota</taxon>
        <taxon>Stenosarchaea group</taxon>
        <taxon>Halobacteria</taxon>
        <taxon>Halobacteriales</taxon>
        <taxon>Haloferacaceae</taxon>
        <taxon>Halobellus</taxon>
    </lineage>
</organism>
<evidence type="ECO:0008006" key="4">
    <source>
        <dbReference type="Google" id="ProtNLM"/>
    </source>
</evidence>
<dbReference type="Proteomes" id="UP000546257">
    <property type="component" value="Unassembled WGS sequence"/>
</dbReference>